<name>A0A8U0WJ44_9MUSC</name>
<protein>
    <submittedName>
        <fullName evidence="2">Uncharacterized protein LOC119634821</fullName>
    </submittedName>
</protein>
<proteinExistence type="predicted"/>
<dbReference type="KEGG" id="gfs:119634821"/>
<evidence type="ECO:0000313" key="1">
    <source>
        <dbReference type="Proteomes" id="UP000092443"/>
    </source>
</evidence>
<accession>A0A8U0WJ44</accession>
<dbReference type="Proteomes" id="UP000092443">
    <property type="component" value="Unplaced"/>
</dbReference>
<organism evidence="1 2">
    <name type="scientific">Glossina fuscipes</name>
    <dbReference type="NCBI Taxonomy" id="7396"/>
    <lineage>
        <taxon>Eukaryota</taxon>
        <taxon>Metazoa</taxon>
        <taxon>Ecdysozoa</taxon>
        <taxon>Arthropoda</taxon>
        <taxon>Hexapoda</taxon>
        <taxon>Insecta</taxon>
        <taxon>Pterygota</taxon>
        <taxon>Neoptera</taxon>
        <taxon>Endopterygota</taxon>
        <taxon>Diptera</taxon>
        <taxon>Brachycera</taxon>
        <taxon>Muscomorpha</taxon>
        <taxon>Hippoboscoidea</taxon>
        <taxon>Glossinidae</taxon>
        <taxon>Glossina</taxon>
    </lineage>
</organism>
<sequence>MAHQCDLNNNYVNYTSAYANTNATFDRDSNSTLAAPNSKLTSSQFTAKLIVGSAINERREKEKSRLSLAHASERRN</sequence>
<dbReference type="GeneID" id="119634821"/>
<keyword evidence="1" id="KW-1185">Reference proteome</keyword>
<dbReference type="RefSeq" id="XP_037885145.1">
    <property type="nucleotide sequence ID" value="XM_038029217.1"/>
</dbReference>
<reference evidence="2" key="1">
    <citation type="submission" date="2025-08" db="UniProtKB">
        <authorList>
            <consortium name="RefSeq"/>
        </authorList>
    </citation>
    <scope>IDENTIFICATION</scope>
    <source>
        <tissue evidence="2">Whole body pupa</tissue>
    </source>
</reference>
<dbReference type="AlphaFoldDB" id="A0A8U0WJ44"/>
<gene>
    <name evidence="2" type="primary">LOC119634821</name>
</gene>
<evidence type="ECO:0000313" key="2">
    <source>
        <dbReference type="RefSeq" id="XP_037885145.1"/>
    </source>
</evidence>